<feature type="compositionally biased region" description="Polar residues" evidence="1">
    <location>
        <begin position="422"/>
        <end position="432"/>
    </location>
</feature>
<evidence type="ECO:0000256" key="1">
    <source>
        <dbReference type="SAM" id="MobiDB-lite"/>
    </source>
</evidence>
<feature type="region of interest" description="Disordered" evidence="1">
    <location>
        <begin position="408"/>
        <end position="432"/>
    </location>
</feature>
<dbReference type="Proteomes" id="UP000193944">
    <property type="component" value="Unassembled WGS sequence"/>
</dbReference>
<dbReference type="EMBL" id="MCFG01000243">
    <property type="protein sequence ID" value="ORX77555.1"/>
    <property type="molecule type" value="Genomic_DNA"/>
</dbReference>
<proteinExistence type="predicted"/>
<evidence type="ECO:0000313" key="3">
    <source>
        <dbReference type="Proteomes" id="UP000193944"/>
    </source>
</evidence>
<evidence type="ECO:0000313" key="2">
    <source>
        <dbReference type="EMBL" id="ORX77555.1"/>
    </source>
</evidence>
<keyword evidence="3" id="KW-1185">Reference proteome</keyword>
<gene>
    <name evidence="2" type="ORF">BCR32DRAFT_247834</name>
</gene>
<dbReference type="AlphaFoldDB" id="A0A1Y1WVX9"/>
<reference evidence="2 3" key="2">
    <citation type="submission" date="2016-08" db="EMBL/GenBank/DDBJ databases">
        <title>Pervasive Adenine N6-methylation of Active Genes in Fungi.</title>
        <authorList>
            <consortium name="DOE Joint Genome Institute"/>
            <person name="Mondo S.J."/>
            <person name="Dannebaum R.O."/>
            <person name="Kuo R.C."/>
            <person name="Labutti K."/>
            <person name="Haridas S."/>
            <person name="Kuo A."/>
            <person name="Salamov A."/>
            <person name="Ahrendt S.R."/>
            <person name="Lipzen A."/>
            <person name="Sullivan W."/>
            <person name="Andreopoulos W.B."/>
            <person name="Clum A."/>
            <person name="Lindquist E."/>
            <person name="Daum C."/>
            <person name="Ramamoorthy G.K."/>
            <person name="Gryganskyi A."/>
            <person name="Culley D."/>
            <person name="Magnuson J.K."/>
            <person name="James T.Y."/>
            <person name="O'Malley M.A."/>
            <person name="Stajich J.E."/>
            <person name="Spatafora J.W."/>
            <person name="Visel A."/>
            <person name="Grigoriev I.V."/>
        </authorList>
    </citation>
    <scope>NUCLEOTIDE SEQUENCE [LARGE SCALE GENOMIC DNA]</scope>
    <source>
        <strain evidence="2 3">S4</strain>
    </source>
</reference>
<protein>
    <submittedName>
        <fullName evidence="2">Uncharacterized protein</fullName>
    </submittedName>
</protein>
<sequence length="852" mass="98723">MMNIDCDWCICGKRALDGKLYCSYECQIKDASSIASSTAATLSASSSLSSSSASSFISSTTMVNNPSIPMINNPANSYNIFNCNIPRNNIPAQAWDPFRRRYSLPAVLHQSHKVNNINNLISINNNFKNNNSYNINNKPISSMSSLSSNCFHKFLNRSNSCYAFYHRGNTNTTIINQTLQPPPIIHTTTTTTSYYSYSKNNIDTNINNNINNNNLFNSSNIYQQHFSTSSYYKNNDNNSENLKKLNNIDENNTIYNNSINTINKFNNKKEPIIVIDYNDGSYNSNSHNQKECLKNNLNYESNNNHSFSSEDYLNSKVNKINKENDKNVVLLGNYLATNMLTSTSLITNALSRRSSITATSTINTTTTNVMASTSSYYFKNKFFSFSYKNFFMRKNMSNKSKFHDKCTGNNENNDNKKAIHLSHSTSNEDTSNEIMKKKQNNYKKQFIKKENEKSNEKKSNYSILNKLIRESNKQKTTDKIVDNNSKEYNENIDEIYTKRKEKNLFNNENKYNDSLSKLSIENTIYSKDDIEYSIMKNISIDNDNLKSEEPLSLEKENENFQASSLNRNNYKGNNFSFDKFIERIKEDSMYRINKNFRFGYNDDDQFCLNDYYFDGNEDVLNKNQFYKKNSEIDLYLRGKLSKSSVCIDHNYIDSSLKEYTKVNEKFKENYSNTPYDKINNSNELKSILFERPKDNNSLSYKSINNNSNNKLDPINSPIPGSELENDIQEDDFRDKIMKLNSVDSNTEIYQTNSPSVRIIFYSTPDTKKFTYGVININNKNVSTGTTIGNENESLLNYNKVNNLDQYNNNKIYAKSIDNRKYNHNRIKKNYQYSWLPNYLKDDDFDDMDSLYI</sequence>
<accession>A0A1Y1WVX9</accession>
<comment type="caution">
    <text evidence="2">The sequence shown here is derived from an EMBL/GenBank/DDBJ whole genome shotgun (WGS) entry which is preliminary data.</text>
</comment>
<reference evidence="2 3" key="1">
    <citation type="submission" date="2016-08" db="EMBL/GenBank/DDBJ databases">
        <title>A Parts List for Fungal Cellulosomes Revealed by Comparative Genomics.</title>
        <authorList>
            <consortium name="DOE Joint Genome Institute"/>
            <person name="Haitjema C.H."/>
            <person name="Gilmore S.P."/>
            <person name="Henske J.K."/>
            <person name="Solomon K.V."/>
            <person name="De Groot R."/>
            <person name="Kuo A."/>
            <person name="Mondo S.J."/>
            <person name="Salamov A.A."/>
            <person name="Labutti K."/>
            <person name="Zhao Z."/>
            <person name="Chiniquy J."/>
            <person name="Barry K."/>
            <person name="Brewer H.M."/>
            <person name="Purvine S.O."/>
            <person name="Wright A.T."/>
            <person name="Boxma B."/>
            <person name="Van Alen T."/>
            <person name="Hackstein J.H."/>
            <person name="Baker S.E."/>
            <person name="Grigoriev I.V."/>
            <person name="O'Malley M.A."/>
        </authorList>
    </citation>
    <scope>NUCLEOTIDE SEQUENCE [LARGE SCALE GENOMIC DNA]</scope>
    <source>
        <strain evidence="2 3">S4</strain>
    </source>
</reference>
<name>A0A1Y1WVX9_9FUNG</name>
<organism evidence="2 3">
    <name type="scientific">Anaeromyces robustus</name>
    <dbReference type="NCBI Taxonomy" id="1754192"/>
    <lineage>
        <taxon>Eukaryota</taxon>
        <taxon>Fungi</taxon>
        <taxon>Fungi incertae sedis</taxon>
        <taxon>Chytridiomycota</taxon>
        <taxon>Chytridiomycota incertae sedis</taxon>
        <taxon>Neocallimastigomycetes</taxon>
        <taxon>Neocallimastigales</taxon>
        <taxon>Neocallimastigaceae</taxon>
        <taxon>Anaeromyces</taxon>
    </lineage>
</organism>
<dbReference type="OrthoDB" id="10646887at2759"/>